<dbReference type="PANTHER" id="PTHR30153">
    <property type="entry name" value="REPLICATIVE DNA HELICASE DNAB"/>
    <property type="match status" value="1"/>
</dbReference>
<evidence type="ECO:0000256" key="3">
    <source>
        <dbReference type="ARBA" id="ARBA00022705"/>
    </source>
</evidence>
<dbReference type="EMBL" id="VRYZ01000006">
    <property type="protein sequence ID" value="TXS90573.1"/>
    <property type="molecule type" value="Genomic_DNA"/>
</dbReference>
<proteinExistence type="inferred from homology"/>
<keyword evidence="7 13" id="KW-0067">ATP-binding</keyword>
<dbReference type="Gene3D" id="3.40.50.300">
    <property type="entry name" value="P-loop containing nucleotide triphosphate hydrolases"/>
    <property type="match status" value="1"/>
</dbReference>
<keyword evidence="4 13" id="KW-0547">Nucleotide-binding</keyword>
<comment type="caution">
    <text evidence="16">The sequence shown here is derived from an EMBL/GenBank/DDBJ whole genome shotgun (WGS) entry which is preliminary data.</text>
</comment>
<comment type="similarity">
    <text evidence="1 13">Belongs to the helicase family. DnaB subfamily.</text>
</comment>
<feature type="compositionally biased region" description="Low complexity" evidence="14">
    <location>
        <begin position="1"/>
        <end position="12"/>
    </location>
</feature>
<dbReference type="PROSITE" id="PS51199">
    <property type="entry name" value="SF4_HELICASE"/>
    <property type="match status" value="1"/>
</dbReference>
<dbReference type="GO" id="GO:0042802">
    <property type="term" value="F:identical protein binding"/>
    <property type="evidence" value="ECO:0007669"/>
    <property type="project" value="UniProtKB-ARBA"/>
</dbReference>
<feature type="domain" description="SF4 helicase" evidence="15">
    <location>
        <begin position="208"/>
        <end position="474"/>
    </location>
</feature>
<dbReference type="PANTHER" id="PTHR30153:SF2">
    <property type="entry name" value="REPLICATIVE DNA HELICASE"/>
    <property type="match status" value="1"/>
</dbReference>
<dbReference type="RefSeq" id="WP_148065099.1">
    <property type="nucleotide sequence ID" value="NZ_VRYZ01000006.1"/>
</dbReference>
<dbReference type="GO" id="GO:0043139">
    <property type="term" value="F:5'-3' DNA helicase activity"/>
    <property type="evidence" value="ECO:0007669"/>
    <property type="project" value="UniProtKB-EC"/>
</dbReference>
<dbReference type="NCBIfam" id="TIGR00665">
    <property type="entry name" value="DnaB"/>
    <property type="match status" value="1"/>
</dbReference>
<evidence type="ECO:0000256" key="14">
    <source>
        <dbReference type="SAM" id="MobiDB-lite"/>
    </source>
</evidence>
<keyword evidence="17" id="KW-1185">Reference proteome</keyword>
<dbReference type="InterPro" id="IPR007692">
    <property type="entry name" value="DNA_helicase_DnaB"/>
</dbReference>
<keyword evidence="3 13" id="KW-0235">DNA replication</keyword>
<evidence type="ECO:0000256" key="1">
    <source>
        <dbReference type="ARBA" id="ARBA00008428"/>
    </source>
</evidence>
<keyword evidence="6 13" id="KW-0347">Helicase</keyword>
<dbReference type="SUPFAM" id="SSF52540">
    <property type="entry name" value="P-loop containing nucleoside triphosphate hydrolases"/>
    <property type="match status" value="1"/>
</dbReference>
<comment type="function">
    <text evidence="10 13">The main replicative DNA helicase, it participates in initiation and elongation during chromosome replication. Travels ahead of the DNA replisome, separating dsDNA into templates for DNA synthesis. A processive ATP-dependent 5'-3' DNA helicase it has DNA-dependent ATPase activity.</text>
</comment>
<dbReference type="InterPro" id="IPR036185">
    <property type="entry name" value="DNA_heli_DnaB-like_N_sf"/>
</dbReference>
<dbReference type="FunFam" id="3.40.50.300:FF:000076">
    <property type="entry name" value="Replicative DNA helicase"/>
    <property type="match status" value="1"/>
</dbReference>
<reference evidence="16 17" key="1">
    <citation type="submission" date="2019-08" db="EMBL/GenBank/DDBJ databases">
        <title>Parahaliea maris sp. nov., isolated from the surface seawater.</title>
        <authorList>
            <person name="Liu Y."/>
        </authorList>
    </citation>
    <scope>NUCLEOTIDE SEQUENCE [LARGE SCALE GENOMIC DNA]</scope>
    <source>
        <strain evidence="16 17">S2-26</strain>
    </source>
</reference>
<evidence type="ECO:0000256" key="10">
    <source>
        <dbReference type="ARBA" id="ARBA00044932"/>
    </source>
</evidence>
<dbReference type="Proteomes" id="UP000321933">
    <property type="component" value="Unassembled WGS sequence"/>
</dbReference>
<dbReference type="FunFam" id="1.10.860.10:FF:000001">
    <property type="entry name" value="Replicative DNA helicase"/>
    <property type="match status" value="1"/>
</dbReference>
<comment type="catalytic activity">
    <reaction evidence="11 13">
        <text>ATP + H2O = ADP + phosphate + H(+)</text>
        <dbReference type="Rhea" id="RHEA:13065"/>
        <dbReference type="ChEBI" id="CHEBI:15377"/>
        <dbReference type="ChEBI" id="CHEBI:15378"/>
        <dbReference type="ChEBI" id="CHEBI:30616"/>
        <dbReference type="ChEBI" id="CHEBI:43474"/>
        <dbReference type="ChEBI" id="CHEBI:456216"/>
        <dbReference type="EC" id="5.6.2.3"/>
    </reaction>
</comment>
<dbReference type="InterPro" id="IPR027417">
    <property type="entry name" value="P-loop_NTPase"/>
</dbReference>
<dbReference type="GO" id="GO:0003677">
    <property type="term" value="F:DNA binding"/>
    <property type="evidence" value="ECO:0007669"/>
    <property type="project" value="UniProtKB-UniRule"/>
</dbReference>
<dbReference type="SUPFAM" id="SSF48024">
    <property type="entry name" value="N-terminal domain of DnaB helicase"/>
    <property type="match status" value="1"/>
</dbReference>
<evidence type="ECO:0000256" key="6">
    <source>
        <dbReference type="ARBA" id="ARBA00022806"/>
    </source>
</evidence>
<feature type="region of interest" description="Disordered" evidence="14">
    <location>
        <begin position="1"/>
        <end position="22"/>
    </location>
</feature>
<organism evidence="16 17">
    <name type="scientific">Parahaliea aestuarii</name>
    <dbReference type="NCBI Taxonomy" id="1852021"/>
    <lineage>
        <taxon>Bacteria</taxon>
        <taxon>Pseudomonadati</taxon>
        <taxon>Pseudomonadota</taxon>
        <taxon>Gammaproteobacteria</taxon>
        <taxon>Cellvibrionales</taxon>
        <taxon>Halieaceae</taxon>
        <taxon>Parahaliea</taxon>
    </lineage>
</organism>
<dbReference type="GO" id="GO:0016887">
    <property type="term" value="F:ATP hydrolysis activity"/>
    <property type="evidence" value="ECO:0007669"/>
    <property type="project" value="RHEA"/>
</dbReference>
<evidence type="ECO:0000256" key="12">
    <source>
        <dbReference type="NCBIfam" id="TIGR00665"/>
    </source>
</evidence>
<dbReference type="Pfam" id="PF03796">
    <property type="entry name" value="DnaB_C"/>
    <property type="match status" value="1"/>
</dbReference>
<dbReference type="GO" id="GO:0005829">
    <property type="term" value="C:cytosol"/>
    <property type="evidence" value="ECO:0007669"/>
    <property type="project" value="TreeGrafter"/>
</dbReference>
<keyword evidence="2 13" id="KW-0639">Primosome</keyword>
<evidence type="ECO:0000256" key="13">
    <source>
        <dbReference type="RuleBase" id="RU362085"/>
    </source>
</evidence>
<evidence type="ECO:0000256" key="2">
    <source>
        <dbReference type="ARBA" id="ARBA00022515"/>
    </source>
</evidence>
<dbReference type="OrthoDB" id="9773982at2"/>
<dbReference type="CDD" id="cd00984">
    <property type="entry name" value="DnaB_C"/>
    <property type="match status" value="1"/>
</dbReference>
<evidence type="ECO:0000256" key="9">
    <source>
        <dbReference type="ARBA" id="ARBA00023235"/>
    </source>
</evidence>
<dbReference type="EC" id="5.6.2.3" evidence="12 13"/>
<evidence type="ECO:0000256" key="4">
    <source>
        <dbReference type="ARBA" id="ARBA00022741"/>
    </source>
</evidence>
<dbReference type="GO" id="GO:1990077">
    <property type="term" value="C:primosome complex"/>
    <property type="evidence" value="ECO:0007669"/>
    <property type="project" value="UniProtKB-UniRule"/>
</dbReference>
<protein>
    <recommendedName>
        <fullName evidence="12 13">Replicative DNA helicase</fullName>
        <ecNumber evidence="12 13">5.6.2.3</ecNumber>
    </recommendedName>
</protein>
<evidence type="ECO:0000259" key="15">
    <source>
        <dbReference type="PROSITE" id="PS51199"/>
    </source>
</evidence>
<dbReference type="GO" id="GO:0005524">
    <property type="term" value="F:ATP binding"/>
    <property type="evidence" value="ECO:0007669"/>
    <property type="project" value="UniProtKB-UniRule"/>
</dbReference>
<dbReference type="InterPro" id="IPR007694">
    <property type="entry name" value="DNA_helicase_DnaB-like_C"/>
</dbReference>
<dbReference type="InterPro" id="IPR007693">
    <property type="entry name" value="DNA_helicase_DnaB-like_N"/>
</dbReference>
<dbReference type="AlphaFoldDB" id="A0A5C8ZPV3"/>
<evidence type="ECO:0000256" key="11">
    <source>
        <dbReference type="ARBA" id="ARBA00048954"/>
    </source>
</evidence>
<keyword evidence="5 13" id="KW-0378">Hydrolase</keyword>
<sequence length="478" mass="52221">MSEPDYSADYPADYPPEPVAEPAAGGYDRDIARIKMQPHSIEAEQSVLGGLLLAGDAWDAVAEAVSANDFYRPDHRLIFRHIAKLAEAVEPVDVITVADKLTAAGELDAAGGVAYLAELASNTPSASNIRAYAKVVRERAALRKLIEAAQGIAESGFNPEGRSSDELIDEAERLIMQISEHGPKSGGPKEVNPLLQAAIERIEELFTSGGDITGLSSGFTDLDRMTSGLQPSDLVIVAGRPSMGKTSFAMNLVENAVLGQKKPILVFSMEMPAEQLVIRMLSSIGKIDQTRIRNGKLEQEDWPKLSAAVSKLKDAPLFIDDTPALTPTEMRSRVRRISREHGELGMVMVDYLQLMQVAGSSEGRTAEISEISRNLKAIAKEFQCPMVALSQLNRSLEQRPNKRPVNSDLRESGAIEQDADVIMFIYRDEVYNEDSPDKGVAEIIIGKQRNGPIGTCRLAFVGQFTRFENLARGSYEDY</sequence>
<gene>
    <name evidence="16" type="primary">dnaB</name>
    <name evidence="16" type="ORF">FVW59_14660</name>
</gene>
<dbReference type="Pfam" id="PF00772">
    <property type="entry name" value="DnaB"/>
    <property type="match status" value="1"/>
</dbReference>
<dbReference type="InterPro" id="IPR016136">
    <property type="entry name" value="DNA_helicase_N/primase_C"/>
</dbReference>
<dbReference type="NCBIfam" id="NF004384">
    <property type="entry name" value="PRK05748.1"/>
    <property type="match status" value="1"/>
</dbReference>
<name>A0A5C8ZPV3_9GAMM</name>
<keyword evidence="8 13" id="KW-0238">DNA-binding</keyword>
<accession>A0A5C8ZPV3</accession>
<evidence type="ECO:0000256" key="8">
    <source>
        <dbReference type="ARBA" id="ARBA00023125"/>
    </source>
</evidence>
<evidence type="ECO:0000313" key="16">
    <source>
        <dbReference type="EMBL" id="TXS90573.1"/>
    </source>
</evidence>
<evidence type="ECO:0000313" key="17">
    <source>
        <dbReference type="Proteomes" id="UP000321933"/>
    </source>
</evidence>
<dbReference type="GO" id="GO:0006269">
    <property type="term" value="P:DNA replication, synthesis of primer"/>
    <property type="evidence" value="ECO:0007669"/>
    <property type="project" value="UniProtKB-UniRule"/>
</dbReference>
<dbReference type="Gene3D" id="1.10.860.10">
    <property type="entry name" value="DNAb Helicase, Chain A"/>
    <property type="match status" value="1"/>
</dbReference>
<keyword evidence="9" id="KW-0413">Isomerase</keyword>
<evidence type="ECO:0000256" key="5">
    <source>
        <dbReference type="ARBA" id="ARBA00022801"/>
    </source>
</evidence>
<evidence type="ECO:0000256" key="7">
    <source>
        <dbReference type="ARBA" id="ARBA00022840"/>
    </source>
</evidence>